<dbReference type="PROSITE" id="PS01333">
    <property type="entry name" value="PYRASE_GLU"/>
    <property type="match status" value="1"/>
</dbReference>
<name>D7BP85_ARCHD</name>
<dbReference type="AlphaFoldDB" id="D7BP85"/>
<dbReference type="GO" id="GO:0005829">
    <property type="term" value="C:cytosol"/>
    <property type="evidence" value="ECO:0007669"/>
    <property type="project" value="InterPro"/>
</dbReference>
<proteinExistence type="inferred from homology"/>
<dbReference type="InterPro" id="IPR033693">
    <property type="entry name" value="PGPEP1_Glu_AS"/>
</dbReference>
<dbReference type="CDD" id="cd00501">
    <property type="entry name" value="Peptidase_C15"/>
    <property type="match status" value="1"/>
</dbReference>
<evidence type="ECO:0000313" key="10">
    <source>
        <dbReference type="EMBL" id="ADH92734.1"/>
    </source>
</evidence>
<evidence type="ECO:0000256" key="9">
    <source>
        <dbReference type="PROSITE-ProRule" id="PRU10076"/>
    </source>
</evidence>
<keyword evidence="8" id="KW-0788">Thiol protease</keyword>
<evidence type="ECO:0000256" key="2">
    <source>
        <dbReference type="ARBA" id="ARBA00002280"/>
    </source>
</evidence>
<accession>D7BP85</accession>
<reference evidence="10 11" key="1">
    <citation type="journal article" date="2010" name="Stand. Genomic Sci.">
        <title>Complete genome sequence of Arcanobacterium haemolyticum type strain (11018).</title>
        <authorList>
            <person name="Yasawong M."/>
            <person name="Teshima H."/>
            <person name="Lapidus A."/>
            <person name="Nolan M."/>
            <person name="Lucas S."/>
            <person name="Glavina Del Rio T."/>
            <person name="Tice H."/>
            <person name="Cheng J."/>
            <person name="Bruce D."/>
            <person name="Detter C."/>
            <person name="Tapia R."/>
            <person name="Han C."/>
            <person name="Goodwin L."/>
            <person name="Pitluck S."/>
            <person name="Liolios K."/>
            <person name="Ivanova N."/>
            <person name="Mavromatis K."/>
            <person name="Mikhailova N."/>
            <person name="Pati A."/>
            <person name="Chen A."/>
            <person name="Palaniappan K."/>
            <person name="Land M."/>
            <person name="Hauser L."/>
            <person name="Chang Y."/>
            <person name="Jeffries C."/>
            <person name="Rohde M."/>
            <person name="Sikorski J."/>
            <person name="Pukall R."/>
            <person name="Goker M."/>
            <person name="Woyke T."/>
            <person name="Bristow J."/>
            <person name="Eisen J."/>
            <person name="Markowitz V."/>
            <person name="Hugenholtz P."/>
            <person name="Kyrpides N."/>
            <person name="Klenk H."/>
        </authorList>
    </citation>
    <scope>NUCLEOTIDE SEQUENCE [LARGE SCALE GENOMIC DNA]</scope>
    <source>
        <strain evidence="11">ATCC 9345 / DSM 20595 / CCUG 17215 / LMG 16163 / NBRC 15585 / NCTC 8452 / 11018</strain>
    </source>
</reference>
<dbReference type="KEGG" id="ahe:Arch_1014"/>
<evidence type="ECO:0000256" key="4">
    <source>
        <dbReference type="ARBA" id="ARBA00006641"/>
    </source>
</evidence>
<dbReference type="SUPFAM" id="SSF53182">
    <property type="entry name" value="Pyrrolidone carboxyl peptidase (pyroglutamate aminopeptidase)"/>
    <property type="match status" value="1"/>
</dbReference>
<evidence type="ECO:0000256" key="7">
    <source>
        <dbReference type="ARBA" id="ARBA00022801"/>
    </source>
</evidence>
<evidence type="ECO:0000256" key="5">
    <source>
        <dbReference type="ARBA" id="ARBA00022490"/>
    </source>
</evidence>
<dbReference type="InterPro" id="IPR036440">
    <property type="entry name" value="Peptidase_C15-like_sf"/>
</dbReference>
<gene>
    <name evidence="10" type="ordered locus">Arch_1014</name>
</gene>
<dbReference type="PRINTS" id="PR00706">
    <property type="entry name" value="PYROGLUPTASE"/>
</dbReference>
<dbReference type="OrthoDB" id="9812943at2"/>
<protein>
    <recommendedName>
        <fullName evidence="9">Pyroglutamyl-peptidase I</fullName>
        <ecNumber evidence="9">3.4.19.3</ecNumber>
    </recommendedName>
</protein>
<dbReference type="EMBL" id="CP002045">
    <property type="protein sequence ID" value="ADH92734.1"/>
    <property type="molecule type" value="Genomic_DNA"/>
</dbReference>
<dbReference type="PANTHER" id="PTHR23402">
    <property type="entry name" value="PROTEASE FAMILY C15 PYROGLUTAMYL-PEPTIDASE I-RELATED"/>
    <property type="match status" value="1"/>
</dbReference>
<evidence type="ECO:0000256" key="6">
    <source>
        <dbReference type="ARBA" id="ARBA00022670"/>
    </source>
</evidence>
<dbReference type="HOGENOM" id="CLU_043960_4_1_11"/>
<comment type="similarity">
    <text evidence="4">Belongs to the peptidase C15 family.</text>
</comment>
<dbReference type="GO" id="GO:0016920">
    <property type="term" value="F:pyroglutamyl-peptidase activity"/>
    <property type="evidence" value="ECO:0007669"/>
    <property type="project" value="UniProtKB-EC"/>
</dbReference>
<dbReference type="InterPro" id="IPR000816">
    <property type="entry name" value="Peptidase_C15"/>
</dbReference>
<dbReference type="eggNOG" id="COG2039">
    <property type="taxonomic scope" value="Bacteria"/>
</dbReference>
<dbReference type="MEROPS" id="C15.001"/>
<evidence type="ECO:0000256" key="8">
    <source>
        <dbReference type="ARBA" id="ARBA00022807"/>
    </source>
</evidence>
<sequence length="216" mass="22959">MRILVTGFEPFGKDTENASWEAVSRLPRHILTEDGDITIMTARLPVVFATGPDALRAAIAEHEPDAVIAVGEAGGRTDITPEKIAKNIADARIPDNAGAQPRNERLDDGEPELLTRLPNAQIVAMFQAMGLPASESENAGEYVCNAIFRAVLTSFAGPAGFIHVPAARSQGLATVGEETDRDGAPAQPNLSFTFADLTRALTLVCRILATNGNRAE</sequence>
<feature type="active site" evidence="9">
    <location>
        <position position="82"/>
    </location>
</feature>
<dbReference type="Pfam" id="PF01470">
    <property type="entry name" value="Peptidase_C15"/>
    <property type="match status" value="1"/>
</dbReference>
<evidence type="ECO:0000256" key="1">
    <source>
        <dbReference type="ARBA" id="ARBA00001770"/>
    </source>
</evidence>
<dbReference type="RefSeq" id="WP_013170230.1">
    <property type="nucleotide sequence ID" value="NC_014218.1"/>
</dbReference>
<dbReference type="EC" id="3.4.19.3" evidence="9"/>
<keyword evidence="7 10" id="KW-0378">Hydrolase</keyword>
<evidence type="ECO:0000256" key="3">
    <source>
        <dbReference type="ARBA" id="ARBA00004496"/>
    </source>
</evidence>
<dbReference type="Gene3D" id="3.40.630.20">
    <property type="entry name" value="Peptidase C15, pyroglutamyl peptidase I-like"/>
    <property type="match status" value="1"/>
</dbReference>
<keyword evidence="6" id="KW-0645">Protease</keyword>
<dbReference type="PANTHER" id="PTHR23402:SF1">
    <property type="entry name" value="PYROGLUTAMYL-PEPTIDASE I"/>
    <property type="match status" value="1"/>
</dbReference>
<keyword evidence="5" id="KW-0963">Cytoplasm</keyword>
<dbReference type="GO" id="GO:0006508">
    <property type="term" value="P:proteolysis"/>
    <property type="evidence" value="ECO:0007669"/>
    <property type="project" value="UniProtKB-KW"/>
</dbReference>
<dbReference type="STRING" id="644284.Arch_1014"/>
<keyword evidence="11" id="KW-1185">Reference proteome</keyword>
<comment type="catalytic activity">
    <reaction evidence="1 9">
        <text>Release of an N-terminal pyroglutamyl group from a polypeptide, the second amino acid generally not being Pro.</text>
        <dbReference type="EC" id="3.4.19.3"/>
    </reaction>
</comment>
<comment type="function">
    <text evidence="2">Removes 5-oxoproline from various penultimate amino acid residues except L-proline.</text>
</comment>
<dbReference type="InterPro" id="IPR016125">
    <property type="entry name" value="Peptidase_C15-like"/>
</dbReference>
<dbReference type="Proteomes" id="UP000000376">
    <property type="component" value="Chromosome"/>
</dbReference>
<comment type="subcellular location">
    <subcellularLocation>
        <location evidence="3">Cytoplasm</location>
    </subcellularLocation>
</comment>
<evidence type="ECO:0000313" key="11">
    <source>
        <dbReference type="Proteomes" id="UP000000376"/>
    </source>
</evidence>
<organism evidence="10 11">
    <name type="scientific">Arcanobacterium haemolyticum (strain ATCC 9345 / DSM 20595 / CCM 5947 / CCUG 17215 / LMG 16163 / NBRC 15585 / NCTC 8452 / 11018)</name>
    <dbReference type="NCBI Taxonomy" id="644284"/>
    <lineage>
        <taxon>Bacteria</taxon>
        <taxon>Bacillati</taxon>
        <taxon>Actinomycetota</taxon>
        <taxon>Actinomycetes</taxon>
        <taxon>Actinomycetales</taxon>
        <taxon>Actinomycetaceae</taxon>
        <taxon>Arcanobacterium</taxon>
    </lineage>
</organism>